<dbReference type="Pfam" id="PF00582">
    <property type="entry name" value="Usp"/>
    <property type="match status" value="1"/>
</dbReference>
<evidence type="ECO:0000313" key="3">
    <source>
        <dbReference type="EMBL" id="CUU24811.1"/>
    </source>
</evidence>
<evidence type="ECO:0000313" key="4">
    <source>
        <dbReference type="Proteomes" id="UP000059419"/>
    </source>
</evidence>
<dbReference type="STRING" id="1619313.EM595_2580"/>
<keyword evidence="4" id="KW-1185">Reference proteome</keyword>
<sequence length="149" mass="15720">MKTLILAVDNSPVAKNVTGLAGEQALAQQASVLVLCCVDPTYSSCNEPFEIDAGEDPGDFGAALDEQNTAEMVVRHALAALFRDGVKARGVVIAGDAAETIVSQANKYQASMIIMGRRHLSPFNRLLKGSVSAAVIERAHCPVLVDVRA</sequence>
<dbReference type="PRINTS" id="PR01438">
    <property type="entry name" value="UNVRSLSTRESS"/>
</dbReference>
<reference evidence="4" key="1">
    <citation type="submission" date="2015-11" db="EMBL/GenBank/DDBJ databases">
        <authorList>
            <person name="Blom J."/>
        </authorList>
    </citation>
    <scope>NUCLEOTIDE SEQUENCE [LARGE SCALE GENOMIC DNA]</scope>
</reference>
<evidence type="ECO:0000256" key="1">
    <source>
        <dbReference type="ARBA" id="ARBA00008791"/>
    </source>
</evidence>
<dbReference type="CDD" id="cd00293">
    <property type="entry name" value="USP-like"/>
    <property type="match status" value="1"/>
</dbReference>
<dbReference type="PANTHER" id="PTHR46268">
    <property type="entry name" value="STRESS RESPONSE PROTEIN NHAX"/>
    <property type="match status" value="1"/>
</dbReference>
<evidence type="ECO:0000259" key="2">
    <source>
        <dbReference type="Pfam" id="PF00582"/>
    </source>
</evidence>
<dbReference type="AlphaFoldDB" id="A0A0U5L6N0"/>
<dbReference type="OrthoDB" id="5781119at2"/>
<dbReference type="InterPro" id="IPR014729">
    <property type="entry name" value="Rossmann-like_a/b/a_fold"/>
</dbReference>
<dbReference type="PATRIC" id="fig|1619313.3.peg.2683"/>
<dbReference type="KEGG" id="ege:EM595_2580"/>
<comment type="similarity">
    <text evidence="1">Belongs to the universal stress protein A family.</text>
</comment>
<proteinExistence type="inferred from homology"/>
<dbReference type="RefSeq" id="WP_067432641.1">
    <property type="nucleotide sequence ID" value="NZ_JAOSHP010000004.1"/>
</dbReference>
<dbReference type="SUPFAM" id="SSF52402">
    <property type="entry name" value="Adenine nucleotide alpha hydrolases-like"/>
    <property type="match status" value="1"/>
</dbReference>
<dbReference type="InterPro" id="IPR006015">
    <property type="entry name" value="Universal_stress_UspA"/>
</dbReference>
<protein>
    <recommendedName>
        <fullName evidence="2">UspA domain-containing protein</fullName>
    </recommendedName>
</protein>
<dbReference type="Proteomes" id="UP000059419">
    <property type="component" value="Chromosome 1"/>
</dbReference>
<name>A0A0U5L6N0_9GAMM</name>
<dbReference type="InterPro" id="IPR006016">
    <property type="entry name" value="UspA"/>
</dbReference>
<dbReference type="PANTHER" id="PTHR46268:SF15">
    <property type="entry name" value="UNIVERSAL STRESS PROTEIN HP_0031"/>
    <property type="match status" value="1"/>
</dbReference>
<feature type="domain" description="UspA" evidence="2">
    <location>
        <begin position="2"/>
        <end position="145"/>
    </location>
</feature>
<dbReference type="EMBL" id="LN907827">
    <property type="protein sequence ID" value="CUU24811.1"/>
    <property type="molecule type" value="Genomic_DNA"/>
</dbReference>
<organism evidence="3 4">
    <name type="scientific">Duffyella gerundensis</name>
    <dbReference type="NCBI Taxonomy" id="1619313"/>
    <lineage>
        <taxon>Bacteria</taxon>
        <taxon>Pseudomonadati</taxon>
        <taxon>Pseudomonadota</taxon>
        <taxon>Gammaproteobacteria</taxon>
        <taxon>Enterobacterales</taxon>
        <taxon>Erwiniaceae</taxon>
        <taxon>Duffyella</taxon>
    </lineage>
</organism>
<accession>A0A0U5L6N0</accession>
<gene>
    <name evidence="3" type="ORF">EM595_2580</name>
</gene>
<dbReference type="Gene3D" id="3.40.50.620">
    <property type="entry name" value="HUPs"/>
    <property type="match status" value="1"/>
</dbReference>